<dbReference type="RefSeq" id="WP_278216573.1">
    <property type="nucleotide sequence ID" value="NZ_JAOWLP010000052.1"/>
</dbReference>
<feature type="domain" description="Replication initiation protein-like C-terminal" evidence="1">
    <location>
        <begin position="43"/>
        <end position="128"/>
    </location>
</feature>
<dbReference type="InterPro" id="IPR003491">
    <property type="entry name" value="REP-like_C"/>
</dbReference>
<evidence type="ECO:0000313" key="3">
    <source>
        <dbReference type="Proteomes" id="UP001152656"/>
    </source>
</evidence>
<dbReference type="GO" id="GO:0003743">
    <property type="term" value="F:translation initiation factor activity"/>
    <property type="evidence" value="ECO:0007669"/>
    <property type="project" value="UniProtKB-KW"/>
</dbReference>
<evidence type="ECO:0000259" key="1">
    <source>
        <dbReference type="Pfam" id="PF02486"/>
    </source>
</evidence>
<comment type="caution">
    <text evidence="2">The sequence shown here is derived from an EMBL/GenBank/DDBJ whole genome shotgun (WGS) entry which is preliminary data.</text>
</comment>
<feature type="non-terminal residue" evidence="2">
    <location>
        <position position="129"/>
    </location>
</feature>
<keyword evidence="2" id="KW-0648">Protein biosynthesis</keyword>
<protein>
    <submittedName>
        <fullName evidence="2">Replication initiation factor domain-containing protein</fullName>
    </submittedName>
</protein>
<dbReference type="Pfam" id="PF02486">
    <property type="entry name" value="Rep_trans"/>
    <property type="match status" value="1"/>
</dbReference>
<reference evidence="2" key="2">
    <citation type="journal article" date="2023" name="Food Microbiol.">
        <title>Evaluation of the fermentation potential of lactic acid bacteria isolated from herbs, fruits and vegetables as starter cultures in nut-based milk alternatives.</title>
        <authorList>
            <person name="Huang W."/>
            <person name="Dong A."/>
            <person name="Pham H.T."/>
            <person name="Zhou C."/>
            <person name="Huo Z."/>
            <person name="Watjen A.P."/>
            <person name="Prakash S."/>
            <person name="Bang-Berthelsen C.H."/>
            <person name="Turner M.S."/>
        </authorList>
    </citation>
    <scope>NUCLEOTIDE SEQUENCE</scope>
    <source>
        <strain evidence="2">581</strain>
    </source>
</reference>
<feature type="non-terminal residue" evidence="2">
    <location>
        <position position="1"/>
    </location>
</feature>
<reference evidence="2" key="1">
    <citation type="submission" date="2022-10" db="EMBL/GenBank/DDBJ databases">
        <authorList>
            <person name="Turner M.S."/>
            <person name="Huang W."/>
        </authorList>
    </citation>
    <scope>NUCLEOTIDE SEQUENCE</scope>
    <source>
        <strain evidence="2">581</strain>
    </source>
</reference>
<organism evidence="2 3">
    <name type="scientific">Lactococcus lactis</name>
    <dbReference type="NCBI Taxonomy" id="1358"/>
    <lineage>
        <taxon>Bacteria</taxon>
        <taxon>Bacillati</taxon>
        <taxon>Bacillota</taxon>
        <taxon>Bacilli</taxon>
        <taxon>Lactobacillales</taxon>
        <taxon>Streptococcaceae</taxon>
        <taxon>Lactococcus</taxon>
    </lineage>
</organism>
<dbReference type="Proteomes" id="UP001152656">
    <property type="component" value="Unassembled WGS sequence"/>
</dbReference>
<dbReference type="AlphaFoldDB" id="A0A9X4S5U0"/>
<proteinExistence type="predicted"/>
<gene>
    <name evidence="2" type="ORF">OGZ39_12880</name>
</gene>
<dbReference type="EMBL" id="JAOWLP010000052">
    <property type="protein sequence ID" value="MDG4982519.1"/>
    <property type="molecule type" value="Genomic_DNA"/>
</dbReference>
<sequence>SGQACREMEYEFEYHQKQRTWYDFFNDCFLYANKKAPENGDFVKITRFDLALDEQYNPQEGNFDLFKLLTSAREGRWNGRKQNYSAVLGGRRTKEGMINDGLTVYFGSKQTHLFFRFYEKDYERASQEM</sequence>
<evidence type="ECO:0000313" key="2">
    <source>
        <dbReference type="EMBL" id="MDG4982519.1"/>
    </source>
</evidence>
<keyword evidence="2" id="KW-0396">Initiation factor</keyword>
<name>A0A9X4S5U0_9LACT</name>
<accession>A0A9X4S5U0</accession>